<dbReference type="PANTHER" id="PTHR33376">
    <property type="match status" value="1"/>
</dbReference>
<dbReference type="Pfam" id="PF03480">
    <property type="entry name" value="DctP"/>
    <property type="match status" value="1"/>
</dbReference>
<dbReference type="PANTHER" id="PTHR33376:SF2">
    <property type="entry name" value="DICARBOXYLATE-BINDING PERIPLASMIC PROTEIN"/>
    <property type="match status" value="1"/>
</dbReference>
<evidence type="ECO:0000313" key="3">
    <source>
        <dbReference type="EMBL" id="WAP67796.1"/>
    </source>
</evidence>
<dbReference type="Proteomes" id="UP001164020">
    <property type="component" value="Chromosome"/>
</dbReference>
<dbReference type="InterPro" id="IPR018389">
    <property type="entry name" value="DctP_fam"/>
</dbReference>
<keyword evidence="4" id="KW-1185">Reference proteome</keyword>
<protein>
    <submittedName>
        <fullName evidence="3">TRAP transporter substrate-binding protein</fullName>
    </submittedName>
</protein>
<dbReference type="RefSeq" id="WP_268880268.1">
    <property type="nucleotide sequence ID" value="NZ_CP114029.1"/>
</dbReference>
<evidence type="ECO:0000313" key="4">
    <source>
        <dbReference type="Proteomes" id="UP001164020"/>
    </source>
</evidence>
<dbReference type="NCBIfam" id="NF037995">
    <property type="entry name" value="TRAP_S1"/>
    <property type="match status" value="1"/>
</dbReference>
<dbReference type="InterPro" id="IPR038404">
    <property type="entry name" value="TRAP_DctP_sf"/>
</dbReference>
<feature type="chain" id="PRO_5045583508" evidence="2">
    <location>
        <begin position="27"/>
        <end position="333"/>
    </location>
</feature>
<dbReference type="Gene3D" id="3.40.190.170">
    <property type="entry name" value="Bacterial extracellular solute-binding protein, family 7"/>
    <property type="match status" value="1"/>
</dbReference>
<organism evidence="3 4">
    <name type="scientific">Jiella pelagia</name>
    <dbReference type="NCBI Taxonomy" id="2986949"/>
    <lineage>
        <taxon>Bacteria</taxon>
        <taxon>Pseudomonadati</taxon>
        <taxon>Pseudomonadota</taxon>
        <taxon>Alphaproteobacteria</taxon>
        <taxon>Hyphomicrobiales</taxon>
        <taxon>Aurantimonadaceae</taxon>
        <taxon>Jiella</taxon>
    </lineage>
</organism>
<sequence length="333" mass="36619">MINTSLFRTTLLSGLVALAATSVASAADWRGWNIHPEGYPNTVALKTFADTVTDKTGGEVTAEVFNGGILGDQPDAIDQVRNGALDFANFNLGPMGEFVPSINVLSLPFLFTGVDQMHAVMDGKIGERFSKDLSDEGIVALAWFDSGARSFYDTQRPIEKPDDLDGLKIRVMNNQLYVDMVDDLGGNATPMAYGEVYQSLTTGVLDGAENNFPSFESSNHYEVAKFYSLTEHLILPECVCISKQSWDALSEENQKIVRQAAVDAAKQQRDLWAQRETDSRKKVEDAGVKINEISADAKTAFQDKMKPVYEKFYAANPEMKSLVEEIQATKSSN</sequence>
<dbReference type="PIRSF" id="PIRSF006470">
    <property type="entry name" value="DctB"/>
    <property type="match status" value="1"/>
</dbReference>
<dbReference type="EMBL" id="CP114029">
    <property type="protein sequence ID" value="WAP67796.1"/>
    <property type="molecule type" value="Genomic_DNA"/>
</dbReference>
<dbReference type="InterPro" id="IPR004682">
    <property type="entry name" value="TRAP_DctP"/>
</dbReference>
<proteinExistence type="predicted"/>
<dbReference type="NCBIfam" id="TIGR00787">
    <property type="entry name" value="dctP"/>
    <property type="match status" value="1"/>
</dbReference>
<feature type="signal peptide" evidence="2">
    <location>
        <begin position="1"/>
        <end position="26"/>
    </location>
</feature>
<evidence type="ECO:0000256" key="1">
    <source>
        <dbReference type="ARBA" id="ARBA00022729"/>
    </source>
</evidence>
<gene>
    <name evidence="3" type="ORF">OH818_20360</name>
</gene>
<keyword evidence="1 2" id="KW-0732">Signal</keyword>
<reference evidence="3" key="1">
    <citation type="submission" date="2022-12" db="EMBL/GenBank/DDBJ databases">
        <title>Jiella pelagia sp. nov., isolated from phosphonate enriched culture of Northwest Pacific surface seawater.</title>
        <authorList>
            <person name="Shin D.Y."/>
            <person name="Hwang C.Y."/>
        </authorList>
    </citation>
    <scope>NUCLEOTIDE SEQUENCE</scope>
    <source>
        <strain evidence="3">HL-NP1</strain>
    </source>
</reference>
<dbReference type="CDD" id="cd13671">
    <property type="entry name" value="PBP2_TRAP_SBP_like_3"/>
    <property type="match status" value="1"/>
</dbReference>
<name>A0ABY7BWG3_9HYPH</name>
<accession>A0ABY7BWG3</accession>
<evidence type="ECO:0000256" key="2">
    <source>
        <dbReference type="SAM" id="SignalP"/>
    </source>
</evidence>